<evidence type="ECO:0000313" key="2">
    <source>
        <dbReference type="EMBL" id="RAP69935.1"/>
    </source>
</evidence>
<keyword evidence="4" id="KW-1185">Reference proteome</keyword>
<name>A0A328TPE9_9GAMM</name>
<gene>
    <name evidence="3" type="ORF">ACZ87_02864</name>
    <name evidence="2" type="ORF">ACZ87_03268</name>
    <name evidence="1" type="ORF">ACZ87_03502</name>
</gene>
<accession>A0A328TPE9</accession>
<comment type="caution">
    <text evidence="1">The sequence shown here is derived from an EMBL/GenBank/DDBJ whole genome shotgun (WGS) entry which is preliminary data.</text>
</comment>
<organism evidence="1 4">
    <name type="scientific">Candidatus Erwinia dacicola</name>
    <dbReference type="NCBI Taxonomy" id="252393"/>
    <lineage>
        <taxon>Bacteria</taxon>
        <taxon>Pseudomonadati</taxon>
        <taxon>Pseudomonadota</taxon>
        <taxon>Gammaproteobacteria</taxon>
        <taxon>Enterobacterales</taxon>
        <taxon>Erwiniaceae</taxon>
        <taxon>Erwinia</taxon>
    </lineage>
</organism>
<evidence type="ECO:0000313" key="3">
    <source>
        <dbReference type="EMBL" id="RAP70330.1"/>
    </source>
</evidence>
<dbReference type="EMBL" id="LJAM02000621">
    <property type="protein sequence ID" value="RAP69704.1"/>
    <property type="molecule type" value="Genomic_DNA"/>
</dbReference>
<dbReference type="EMBL" id="LJAM02000523">
    <property type="protein sequence ID" value="RAP69935.1"/>
    <property type="molecule type" value="Genomic_DNA"/>
</dbReference>
<evidence type="ECO:0000313" key="1">
    <source>
        <dbReference type="EMBL" id="RAP69704.1"/>
    </source>
</evidence>
<reference evidence="1 4" key="1">
    <citation type="submission" date="2018-04" db="EMBL/GenBank/DDBJ databases">
        <title>Genomes of the Obligate Erwinia dacicola and Facultative Enterobacter sp. OLF Endosymbionts of the Olive Fruit fly, Bactrocera oleae.</title>
        <authorList>
            <person name="Estes A.M."/>
            <person name="Hearn D.J."/>
            <person name="Agarwal S."/>
            <person name="Pierson E.A."/>
            <person name="Dunning-Hotopp J.C."/>
        </authorList>
    </citation>
    <scope>NUCLEOTIDE SEQUENCE [LARGE SCALE GENOMIC DNA]</scope>
    <source>
        <strain evidence="1 4">Oroville</strain>
    </source>
</reference>
<proteinExistence type="predicted"/>
<dbReference type="AlphaFoldDB" id="A0A328TPE9"/>
<evidence type="ECO:0000313" key="4">
    <source>
        <dbReference type="Proteomes" id="UP000244334"/>
    </source>
</evidence>
<protein>
    <submittedName>
        <fullName evidence="1">Uncharacterized protein</fullName>
    </submittedName>
</protein>
<sequence>MDSFDDINFNGKGLRAGDKEIIVSMIKEYEGEGSENK</sequence>
<dbReference type="Proteomes" id="UP000244334">
    <property type="component" value="Unassembled WGS sequence"/>
</dbReference>
<dbReference type="EMBL" id="LJAM02000381">
    <property type="protein sequence ID" value="RAP70330.1"/>
    <property type="molecule type" value="Genomic_DNA"/>
</dbReference>